<feature type="transmembrane region" description="Helical" evidence="10">
    <location>
        <begin position="966"/>
        <end position="988"/>
    </location>
</feature>
<feature type="transmembrane region" description="Helical" evidence="10">
    <location>
        <begin position="837"/>
        <end position="857"/>
    </location>
</feature>
<dbReference type="GO" id="GO:0042761">
    <property type="term" value="P:very long-chain fatty acid biosynthetic process"/>
    <property type="evidence" value="ECO:0007669"/>
    <property type="project" value="TreeGrafter"/>
</dbReference>
<feature type="compositionally biased region" description="Polar residues" evidence="12">
    <location>
        <begin position="41"/>
        <end position="57"/>
    </location>
</feature>
<feature type="transmembrane region" description="Helical" evidence="10">
    <location>
        <begin position="762"/>
        <end position="780"/>
    </location>
</feature>
<evidence type="ECO:0000259" key="13">
    <source>
        <dbReference type="Pfam" id="PF07484"/>
    </source>
</evidence>
<dbReference type="GO" id="GO:0019367">
    <property type="term" value="P:fatty acid elongation, saturated fatty acid"/>
    <property type="evidence" value="ECO:0007669"/>
    <property type="project" value="TreeGrafter"/>
</dbReference>
<evidence type="ECO:0000256" key="8">
    <source>
        <dbReference type="ARBA" id="ARBA00023136"/>
    </source>
</evidence>
<reference evidence="15" key="1">
    <citation type="submission" date="2021-02" db="EMBL/GenBank/DDBJ databases">
        <authorList>
            <person name="Nowell W R."/>
        </authorList>
    </citation>
    <scope>NUCLEOTIDE SEQUENCE</scope>
</reference>
<dbReference type="InterPro" id="IPR037053">
    <property type="entry name" value="Phage_tail_collar_dom_sf"/>
</dbReference>
<evidence type="ECO:0000256" key="7">
    <source>
        <dbReference type="ARBA" id="ARBA00023098"/>
    </source>
</evidence>
<sequence>MTSLSASEQEKSLFAQNEQPPANLQQSESLDGMKRIHSFSSSLTSATLPNQQRQPYRSLSSHDLISSSPLSSVHTRNNNNNSNDNDLFVNPFDRRLTDHFLLWEKEYDKRVQQMNEIKCTELNKLKLYYETKLRECEDNNRQLEVHSGQINHENRRLKIEIEHEKQQNKIEQTALEQHLKEFKGHLERKIHEIKIVHEHDKQEIKQHHSRIYQDLLDETNQRLKQMESNYKYQQSTNETVVEEMEKRLADFHSNVQQLQQVKQKLEEDKIQLTKKNEQLQLQVQELTNRQRHIDRNNADQIQRYDNEIKSTNLRCESTVDLLRKENEILKSKSSKAIDDLETQLLKITEQFHEIEKSFELKTNEQQLNYHNNIKQCENDYEKIILALKQELKEQNKKYILSIHHNEQIQSELRQLKHKITIDLENQIQEMNDRTRETEQMLMNKLKFEYEQANQRDQEKLREKFNKEIQDIKRKYEQIVEKNEETMKNDFKIIDQASVDTKRTHEIEKQQLVNHYEQYIRKLETKCENISDEYEKRIEQVISKTHEQVKSMEDEYEARFANQQAVINDQQKIIQAFKDEENRAKTVFEKQCKILSDQSLREKNEIKAQFDLCMKNLEKNFSTLASKKEQLERKLSILKEHHKNEMLELRLTYEKNIKGLLTNDVRLDLENTIFSLKQQVVYLQQRIAFLQKELEQLTIPTMEVFESFYRNPILREYLNPKQLQVTPWVLDPIGINHPFVFDFEKKFFDKTYAHNIYNWMNKWWWLSIVYSIIYVGFIYYGRSLMEKRERFELRLPLILWNVALALFSIFGMIRCVPEMIYGIDKRGLQYTICDNSNIYGVTGFWITIFCISKVPELIDTLFIVLRKQKLIFLHWFHHATVLIYAWYSYHDWTASGRWFVFLNYSVHALMYSYYAFRAMKFQIPKWISVTVTTFQLSQMVVGCFVNYKAYIYKQNGAACDVAYANIFWSFVMYAVYFGLFLHFFFVSYLSKKPTAKMRPENRIGKREHLYVPSRTHSLRTVEPTISPYASSMNPSYHRQWNSSFTNVSKGMAKDTVKPKRCSLFVFVCPIVSALLAAALTTGIYGTIALVTKKSVNTTVLIGILELPTGTVILYSGSAAELSDQNTLWLFCNGSAVSRTTYQTLFSVVGITYGLGNGIDTFNLPDFRARFPLGSQGTNDTLLPSGGNSTHTIVTAELPAHTHDQGTLLTQTNGAHAHGYTDPGHSHTGATTSVLIPTYGYGTPWTGGFGFTMTSHVHGIYADVTGITIQSSGSHTHTISGSTGSEGQGQPMNIMPPYQTVHYIIRT</sequence>
<dbReference type="GO" id="GO:0030148">
    <property type="term" value="P:sphingolipid biosynthetic process"/>
    <property type="evidence" value="ECO:0007669"/>
    <property type="project" value="TreeGrafter"/>
</dbReference>
<gene>
    <name evidence="14" type="ORF">HFQ381_LOCUS11416</name>
    <name evidence="15" type="ORF">TSG867_LOCUS15262</name>
</gene>
<feature type="transmembrane region" description="Helical" evidence="10">
    <location>
        <begin position="869"/>
        <end position="888"/>
    </location>
</feature>
<comment type="subcellular location">
    <subcellularLocation>
        <location evidence="1">Membrane</location>
        <topology evidence="1">Multi-pass membrane protein</topology>
    </subcellularLocation>
</comment>
<keyword evidence="3 10" id="KW-0808">Transferase</keyword>
<feature type="compositionally biased region" description="Polar residues" evidence="12">
    <location>
        <begin position="14"/>
        <end position="29"/>
    </location>
</feature>
<dbReference type="GO" id="GO:0009922">
    <property type="term" value="F:fatty acid elongase activity"/>
    <property type="evidence" value="ECO:0007669"/>
    <property type="project" value="UniProtKB-EC"/>
</dbReference>
<dbReference type="SUPFAM" id="SSF88874">
    <property type="entry name" value="Receptor-binding domain of short tail fibre protein gp12"/>
    <property type="match status" value="1"/>
</dbReference>
<proteinExistence type="inferred from homology"/>
<feature type="compositionally biased region" description="Low complexity" evidence="12">
    <location>
        <begin position="58"/>
        <end position="86"/>
    </location>
</feature>
<feature type="region of interest" description="Disordered" evidence="12">
    <location>
        <begin position="1271"/>
        <end position="1291"/>
    </location>
</feature>
<keyword evidence="9 10" id="KW-0275">Fatty acid biosynthesis</keyword>
<dbReference type="Gene3D" id="3.90.1340.10">
    <property type="entry name" value="Phage tail collar domain"/>
    <property type="match status" value="1"/>
</dbReference>
<organism evidence="15 16">
    <name type="scientific">Rotaria socialis</name>
    <dbReference type="NCBI Taxonomy" id="392032"/>
    <lineage>
        <taxon>Eukaryota</taxon>
        <taxon>Metazoa</taxon>
        <taxon>Spiralia</taxon>
        <taxon>Gnathifera</taxon>
        <taxon>Rotifera</taxon>
        <taxon>Eurotatoria</taxon>
        <taxon>Bdelloidea</taxon>
        <taxon>Philodinida</taxon>
        <taxon>Philodinidae</taxon>
        <taxon>Rotaria</taxon>
    </lineage>
</organism>
<dbReference type="InterPro" id="IPR011083">
    <property type="entry name" value="Phage_tail_collar_dom"/>
</dbReference>
<feature type="coiled-coil region" evidence="11">
    <location>
        <begin position="613"/>
        <end position="647"/>
    </location>
</feature>
<accession>A0A820R1C9</accession>
<feature type="region of interest" description="Disordered" evidence="12">
    <location>
        <begin position="41"/>
        <end position="89"/>
    </location>
</feature>
<evidence type="ECO:0000256" key="9">
    <source>
        <dbReference type="ARBA" id="ARBA00023160"/>
    </source>
</evidence>
<keyword evidence="6 10" id="KW-1133">Transmembrane helix</keyword>
<feature type="transmembrane region" description="Helical" evidence="10">
    <location>
        <begin position="894"/>
        <end position="913"/>
    </location>
</feature>
<dbReference type="EMBL" id="CAJOBO010000657">
    <property type="protein sequence ID" value="CAF4266829.1"/>
    <property type="molecule type" value="Genomic_DNA"/>
</dbReference>
<evidence type="ECO:0000313" key="15">
    <source>
        <dbReference type="EMBL" id="CAF4430100.1"/>
    </source>
</evidence>
<dbReference type="InterPro" id="IPR030457">
    <property type="entry name" value="ELO_CS"/>
</dbReference>
<protein>
    <recommendedName>
        <fullName evidence="10">Elongation of very long chain fatty acids protein</fullName>
        <ecNumber evidence="10">2.3.1.199</ecNumber>
    </recommendedName>
    <alternativeName>
        <fullName evidence="10">Very-long-chain 3-oxoacyl-CoA synthase</fullName>
    </alternativeName>
</protein>
<dbReference type="GO" id="GO:0034625">
    <property type="term" value="P:fatty acid elongation, monounsaturated fatty acid"/>
    <property type="evidence" value="ECO:0007669"/>
    <property type="project" value="TreeGrafter"/>
</dbReference>
<feature type="transmembrane region" description="Helical" evidence="10">
    <location>
        <begin position="925"/>
        <end position="946"/>
    </location>
</feature>
<keyword evidence="2 10" id="KW-0444">Lipid biosynthesis</keyword>
<dbReference type="Proteomes" id="UP000663862">
    <property type="component" value="Unassembled WGS sequence"/>
</dbReference>
<feature type="region of interest" description="Disordered" evidence="12">
    <location>
        <begin position="1"/>
        <end position="29"/>
    </location>
</feature>
<feature type="coiled-coil region" evidence="11">
    <location>
        <begin position="209"/>
        <end position="296"/>
    </location>
</feature>
<comment type="similarity">
    <text evidence="10">Belongs to the ELO family.</text>
</comment>
<feature type="coiled-coil region" evidence="11">
    <location>
        <begin position="337"/>
        <end position="488"/>
    </location>
</feature>
<evidence type="ECO:0000313" key="16">
    <source>
        <dbReference type="Proteomes" id="UP000663862"/>
    </source>
</evidence>
<comment type="caution">
    <text evidence="15">The sequence shown here is derived from an EMBL/GenBank/DDBJ whole genome shotgun (WGS) entry which is preliminary data.</text>
</comment>
<dbReference type="Proteomes" id="UP000663851">
    <property type="component" value="Unassembled WGS sequence"/>
</dbReference>
<dbReference type="GO" id="GO:0005789">
    <property type="term" value="C:endoplasmic reticulum membrane"/>
    <property type="evidence" value="ECO:0007669"/>
    <property type="project" value="TreeGrafter"/>
</dbReference>
<evidence type="ECO:0000256" key="5">
    <source>
        <dbReference type="ARBA" id="ARBA00022832"/>
    </source>
</evidence>
<dbReference type="PROSITE" id="PS01188">
    <property type="entry name" value="ELO"/>
    <property type="match status" value="1"/>
</dbReference>
<name>A0A820R1C9_9BILA</name>
<comment type="caution">
    <text evidence="10">Lacks conserved residue(s) required for the propagation of feature annotation.</text>
</comment>
<dbReference type="InterPro" id="IPR002076">
    <property type="entry name" value="ELO_fam"/>
</dbReference>
<keyword evidence="7 10" id="KW-0443">Lipid metabolism</keyword>
<dbReference type="Pfam" id="PF01151">
    <property type="entry name" value="ELO"/>
    <property type="match status" value="1"/>
</dbReference>
<feature type="coiled-coil region" evidence="11">
    <location>
        <begin position="512"/>
        <end position="539"/>
    </location>
</feature>
<dbReference type="PANTHER" id="PTHR11157:SF17">
    <property type="entry name" value="ELONGATION OF VERY LONG CHAIN FATTY ACIDS PROTEIN 6"/>
    <property type="match status" value="1"/>
</dbReference>
<evidence type="ECO:0000256" key="11">
    <source>
        <dbReference type="SAM" id="Coils"/>
    </source>
</evidence>
<comment type="catalytic activity">
    <reaction evidence="10">
        <text>a very-long-chain acyl-CoA + malonyl-CoA + H(+) = a very-long-chain 3-oxoacyl-CoA + CO2 + CoA</text>
        <dbReference type="Rhea" id="RHEA:32727"/>
        <dbReference type="ChEBI" id="CHEBI:15378"/>
        <dbReference type="ChEBI" id="CHEBI:16526"/>
        <dbReference type="ChEBI" id="CHEBI:57287"/>
        <dbReference type="ChEBI" id="CHEBI:57384"/>
        <dbReference type="ChEBI" id="CHEBI:90725"/>
        <dbReference type="ChEBI" id="CHEBI:90736"/>
        <dbReference type="EC" id="2.3.1.199"/>
    </reaction>
</comment>
<dbReference type="GO" id="GO:0034626">
    <property type="term" value="P:fatty acid elongation, polyunsaturated fatty acid"/>
    <property type="evidence" value="ECO:0007669"/>
    <property type="project" value="TreeGrafter"/>
</dbReference>
<keyword evidence="4 10" id="KW-0812">Transmembrane</keyword>
<keyword evidence="8 10" id="KW-0472">Membrane</keyword>
<dbReference type="EMBL" id="CAJOBQ010000883">
    <property type="protein sequence ID" value="CAF4430100.1"/>
    <property type="molecule type" value="Genomic_DNA"/>
</dbReference>
<feature type="compositionally biased region" description="Low complexity" evidence="12">
    <location>
        <begin position="1271"/>
        <end position="1283"/>
    </location>
</feature>
<evidence type="ECO:0000256" key="2">
    <source>
        <dbReference type="ARBA" id="ARBA00022516"/>
    </source>
</evidence>
<keyword evidence="5 10" id="KW-0276">Fatty acid metabolism</keyword>
<feature type="domain" description="Phage tail collar" evidence="13">
    <location>
        <begin position="1108"/>
        <end position="1170"/>
    </location>
</feature>
<evidence type="ECO:0000256" key="10">
    <source>
        <dbReference type="RuleBase" id="RU361115"/>
    </source>
</evidence>
<dbReference type="EC" id="2.3.1.199" evidence="10"/>
<evidence type="ECO:0000256" key="1">
    <source>
        <dbReference type="ARBA" id="ARBA00004141"/>
    </source>
</evidence>
<feature type="transmembrane region" description="Helical" evidence="10">
    <location>
        <begin position="1062"/>
        <end position="1086"/>
    </location>
</feature>
<evidence type="ECO:0000256" key="3">
    <source>
        <dbReference type="ARBA" id="ARBA00022679"/>
    </source>
</evidence>
<evidence type="ECO:0000256" key="4">
    <source>
        <dbReference type="ARBA" id="ARBA00022692"/>
    </source>
</evidence>
<evidence type="ECO:0000313" key="14">
    <source>
        <dbReference type="EMBL" id="CAF4266829.1"/>
    </source>
</evidence>
<evidence type="ECO:0000256" key="6">
    <source>
        <dbReference type="ARBA" id="ARBA00022989"/>
    </source>
</evidence>
<dbReference type="PANTHER" id="PTHR11157">
    <property type="entry name" value="FATTY ACID ACYL TRANSFERASE-RELATED"/>
    <property type="match status" value="1"/>
</dbReference>
<keyword evidence="11" id="KW-0175">Coiled coil</keyword>
<dbReference type="Pfam" id="PF07484">
    <property type="entry name" value="Collar"/>
    <property type="match status" value="1"/>
</dbReference>
<feature type="transmembrane region" description="Helical" evidence="10">
    <location>
        <begin position="792"/>
        <end position="812"/>
    </location>
</feature>
<evidence type="ECO:0000256" key="12">
    <source>
        <dbReference type="SAM" id="MobiDB-lite"/>
    </source>
</evidence>